<feature type="transmembrane region" description="Helical" evidence="7">
    <location>
        <begin position="165"/>
        <end position="186"/>
    </location>
</feature>
<feature type="transmembrane region" description="Helical" evidence="7">
    <location>
        <begin position="40"/>
        <end position="57"/>
    </location>
</feature>
<comment type="similarity">
    <text evidence="2">Belongs to the UPF0324 family.</text>
</comment>
<evidence type="ECO:0000313" key="10">
    <source>
        <dbReference type="Proteomes" id="UP001284901"/>
    </source>
</evidence>
<evidence type="ECO:0000313" key="9">
    <source>
        <dbReference type="EMBL" id="MDY5145640.1"/>
    </source>
</evidence>
<evidence type="ECO:0000256" key="7">
    <source>
        <dbReference type="SAM" id="Phobius"/>
    </source>
</evidence>
<feature type="transmembrane region" description="Helical" evidence="7">
    <location>
        <begin position="12"/>
        <end position="34"/>
    </location>
</feature>
<feature type="transmembrane region" description="Helical" evidence="7">
    <location>
        <begin position="277"/>
        <end position="295"/>
    </location>
</feature>
<evidence type="ECO:0000256" key="5">
    <source>
        <dbReference type="ARBA" id="ARBA00022989"/>
    </source>
</evidence>
<keyword evidence="6 7" id="KW-0472">Membrane</keyword>
<dbReference type="PANTHER" id="PTHR30106">
    <property type="entry name" value="INNER MEMBRANE PROTEIN YEIH-RELATED"/>
    <property type="match status" value="1"/>
</dbReference>
<keyword evidence="5 7" id="KW-1133">Transmembrane helix</keyword>
<dbReference type="RefSeq" id="WP_087070989.1">
    <property type="nucleotide sequence ID" value="NZ_CAUPFC010000001.1"/>
</dbReference>
<protein>
    <submittedName>
        <fullName evidence="8">Sulfate exporter family transporter</fullName>
    </submittedName>
</protein>
<evidence type="ECO:0000313" key="8">
    <source>
        <dbReference type="EMBL" id="MDY5139808.1"/>
    </source>
</evidence>
<evidence type="ECO:0000313" key="11">
    <source>
        <dbReference type="Proteomes" id="UP001288320"/>
    </source>
</evidence>
<dbReference type="AlphaFoldDB" id="A0AAW9HM12"/>
<accession>A0AAW9HM12</accession>
<dbReference type="EMBL" id="JAWNFY010000002">
    <property type="protein sequence ID" value="MDY5145640.1"/>
    <property type="molecule type" value="Genomic_DNA"/>
</dbReference>
<sequence length="364" mass="37223">MSNKNTSFDAATWAASLRALTPGVLLAALIAVASWGLSKLMPLLSAMLFAIVLGMLVRNLGLIPRSANRGLTFTSKRVLRTGVVLLGLRLSIPAILGLGWGTLITIITCVTATMLISVPLSKLLRVPHASAILTAVGTSICGASAVAGTSAVVRVRNEDERDTAAATAIACVTLFGTLTLVALPWLAHLLDLSANQAAVWMGATIHEVGQVVAAANIYGGVADTATAAKLGRVVCLAAVIAVVGLLERAAKQREARAAGLDGAALDAHGQARSSAPLIPLFVLGFLIAVGIASVLENQAWAASALQILGNDVANWLLIAAMGAMGAGVHLKTIMHTGARTVLFGFLLTLVIVGIGLACVAVFVV</sequence>
<keyword evidence="10" id="KW-1185">Reference proteome</keyword>
<evidence type="ECO:0000256" key="1">
    <source>
        <dbReference type="ARBA" id="ARBA00004651"/>
    </source>
</evidence>
<keyword evidence="4 7" id="KW-0812">Transmembrane</keyword>
<organism evidence="8 11">
    <name type="scientific">Actinotignum timonense</name>
    <dbReference type="NCBI Taxonomy" id="1870995"/>
    <lineage>
        <taxon>Bacteria</taxon>
        <taxon>Bacillati</taxon>
        <taxon>Actinomycetota</taxon>
        <taxon>Actinomycetes</taxon>
        <taxon>Actinomycetales</taxon>
        <taxon>Actinomycetaceae</taxon>
        <taxon>Actinotignum</taxon>
    </lineage>
</organism>
<dbReference type="EMBL" id="JAWNFV010000001">
    <property type="protein sequence ID" value="MDY5139808.1"/>
    <property type="molecule type" value="Genomic_DNA"/>
</dbReference>
<dbReference type="Pfam" id="PF03601">
    <property type="entry name" value="Cons_hypoth698"/>
    <property type="match status" value="1"/>
</dbReference>
<evidence type="ECO:0000256" key="4">
    <source>
        <dbReference type="ARBA" id="ARBA00022692"/>
    </source>
</evidence>
<comment type="caution">
    <text evidence="8">The sequence shown here is derived from an EMBL/GenBank/DDBJ whole genome shotgun (WGS) entry which is preliminary data.</text>
</comment>
<evidence type="ECO:0000256" key="3">
    <source>
        <dbReference type="ARBA" id="ARBA00022475"/>
    </source>
</evidence>
<proteinExistence type="inferred from homology"/>
<keyword evidence="3" id="KW-1003">Cell membrane</keyword>
<dbReference type="GO" id="GO:0005886">
    <property type="term" value="C:plasma membrane"/>
    <property type="evidence" value="ECO:0007669"/>
    <property type="project" value="UniProtKB-SubCell"/>
</dbReference>
<feature type="transmembrane region" description="Helical" evidence="7">
    <location>
        <begin position="132"/>
        <end position="153"/>
    </location>
</feature>
<feature type="transmembrane region" description="Helical" evidence="7">
    <location>
        <begin position="341"/>
        <end position="363"/>
    </location>
</feature>
<dbReference type="Proteomes" id="UP001288320">
    <property type="component" value="Unassembled WGS sequence"/>
</dbReference>
<feature type="transmembrane region" description="Helical" evidence="7">
    <location>
        <begin position="78"/>
        <end position="96"/>
    </location>
</feature>
<dbReference type="GeneID" id="92813918"/>
<comment type="subcellular location">
    <subcellularLocation>
        <location evidence="1">Cell membrane</location>
        <topology evidence="1">Multi-pass membrane protein</topology>
    </subcellularLocation>
</comment>
<evidence type="ECO:0000256" key="2">
    <source>
        <dbReference type="ARBA" id="ARBA00007977"/>
    </source>
</evidence>
<feature type="transmembrane region" description="Helical" evidence="7">
    <location>
        <begin position="315"/>
        <end position="334"/>
    </location>
</feature>
<evidence type="ECO:0000256" key="6">
    <source>
        <dbReference type="ARBA" id="ARBA00023136"/>
    </source>
</evidence>
<feature type="transmembrane region" description="Helical" evidence="7">
    <location>
        <begin position="230"/>
        <end position="246"/>
    </location>
</feature>
<dbReference type="Proteomes" id="UP001284901">
    <property type="component" value="Unassembled WGS sequence"/>
</dbReference>
<gene>
    <name evidence="8" type="ORF">R6G74_00545</name>
    <name evidence="9" type="ORF">R6P33_01205</name>
</gene>
<name>A0AAW9HM12_9ACTO</name>
<dbReference type="InterPro" id="IPR018383">
    <property type="entry name" value="UPF0324_pro"/>
</dbReference>
<reference evidence="8 10" key="1">
    <citation type="submission" date="2023-10" db="EMBL/GenBank/DDBJ databases">
        <title>Whole Genome based description of the genera Actinobaculum and Actinotignum reveals a complex phylogenetic relationship within the species included in the genus Actinotignum.</title>
        <authorList>
            <person name="Jensen C.S."/>
            <person name="Dargis R."/>
            <person name="Kemp M."/>
            <person name="Christensen J.J."/>
        </authorList>
    </citation>
    <scope>NUCLEOTIDE SEQUENCE</scope>
    <source>
        <strain evidence="9 10">SLA_B089</strain>
        <strain evidence="8">SLA_B245</strain>
    </source>
</reference>
<dbReference type="PANTHER" id="PTHR30106:SF2">
    <property type="entry name" value="UPF0324 INNER MEMBRANE PROTEIN YEIH"/>
    <property type="match status" value="1"/>
</dbReference>